<evidence type="ECO:0000256" key="1">
    <source>
        <dbReference type="ARBA" id="ARBA00012831"/>
    </source>
</evidence>
<dbReference type="Proteomes" id="UP000230481">
    <property type="component" value="Unassembled WGS sequence"/>
</dbReference>
<dbReference type="InterPro" id="IPR050062">
    <property type="entry name" value="Pro-tRNA_synthetase"/>
</dbReference>
<dbReference type="InterPro" id="IPR044140">
    <property type="entry name" value="ProRS_anticodon_short"/>
</dbReference>
<keyword evidence="5" id="KW-0067">ATP-binding</keyword>
<keyword evidence="4" id="KW-0547">Nucleotide-binding</keyword>
<dbReference type="PROSITE" id="PS50862">
    <property type="entry name" value="AA_TRNA_LIGASE_II"/>
    <property type="match status" value="1"/>
</dbReference>
<dbReference type="PRINTS" id="PR01046">
    <property type="entry name" value="TRNASYNTHPRO"/>
</dbReference>
<proteinExistence type="predicted"/>
<gene>
    <name evidence="11" type="ORF">COT82_02580</name>
</gene>
<dbReference type="Pfam" id="PF00587">
    <property type="entry name" value="tRNA-synt_2b"/>
    <property type="match status" value="1"/>
</dbReference>
<comment type="caution">
    <text evidence="11">The sequence shown here is derived from an EMBL/GenBank/DDBJ whole genome shotgun (WGS) entry which is preliminary data.</text>
</comment>
<keyword evidence="3" id="KW-0436">Ligase</keyword>
<evidence type="ECO:0000259" key="10">
    <source>
        <dbReference type="PROSITE" id="PS50862"/>
    </source>
</evidence>
<dbReference type="Gene3D" id="3.30.930.10">
    <property type="entry name" value="Bira Bifunctional Protein, Domain 2"/>
    <property type="match status" value="1"/>
</dbReference>
<dbReference type="SUPFAM" id="SSF52954">
    <property type="entry name" value="Class II aaRS ABD-related"/>
    <property type="match status" value="1"/>
</dbReference>
<dbReference type="GO" id="GO:0005829">
    <property type="term" value="C:cytosol"/>
    <property type="evidence" value="ECO:0007669"/>
    <property type="project" value="TreeGrafter"/>
</dbReference>
<dbReference type="GO" id="GO:0004827">
    <property type="term" value="F:proline-tRNA ligase activity"/>
    <property type="evidence" value="ECO:0007669"/>
    <property type="project" value="UniProtKB-EC"/>
</dbReference>
<dbReference type="EMBL" id="PFAA01000047">
    <property type="protein sequence ID" value="PIT96565.1"/>
    <property type="molecule type" value="Genomic_DNA"/>
</dbReference>
<organism evidence="11 12">
    <name type="scientific">Candidatus Campbellbacteria bacterium CG10_big_fil_rev_8_21_14_0_10_35_52</name>
    <dbReference type="NCBI Taxonomy" id="1974527"/>
    <lineage>
        <taxon>Bacteria</taxon>
        <taxon>Candidatus Campbelliibacteriota</taxon>
    </lineage>
</organism>
<evidence type="ECO:0000256" key="6">
    <source>
        <dbReference type="ARBA" id="ARBA00022917"/>
    </source>
</evidence>
<dbReference type="SUPFAM" id="SSF55681">
    <property type="entry name" value="Class II aaRS and biotin synthetases"/>
    <property type="match status" value="1"/>
</dbReference>
<sequence>MKQSQLFTKTRREAPSDEVSKNARLLIRAGFIHKEMAGVYTYLPLGFRVLKKIENIIREEMNALGAQEIFMTTLQDPAIWIASGRWDDKMVDNWFKTKLKNGNELGIANTHEEPLAKLLTNNVNSYKDLPLYVYQIQNKFRNELRAKSGIMRGREFLMKDLYSFSRTEEEHKEFYEKVAEAYKRIFERIGIGDKTYRTFASGGIFSKFSDEFQTLSEAGEDTIYIDEKKKIAINKEVYTDSALAELELDKNTLIEKKTIEVGNIFPLGVKYSEAEGLLYKDANGSNKPPIMGSYGIGLGRLMGAVAEVLSDDSGLVWPKSISPFKLHLIGLTDASEIYEKLKKKGFEVLYDDRDTSAGEKFADSDLIGIPYRIVISKRNISAGKVELIERATNKTEEISEDELIKKLS</sequence>
<evidence type="ECO:0000256" key="8">
    <source>
        <dbReference type="ARBA" id="ARBA00029731"/>
    </source>
</evidence>
<name>A0A2M6WUV4_9BACT</name>
<accession>A0A2M6WUV4</accession>
<dbReference type="InterPro" id="IPR045864">
    <property type="entry name" value="aa-tRNA-synth_II/BPL/LPL"/>
</dbReference>
<dbReference type="Pfam" id="PF03129">
    <property type="entry name" value="HGTP_anticodon"/>
    <property type="match status" value="1"/>
</dbReference>
<dbReference type="InterPro" id="IPR002316">
    <property type="entry name" value="Pro-tRNA-ligase_IIa"/>
</dbReference>
<dbReference type="InterPro" id="IPR002314">
    <property type="entry name" value="aa-tRNA-synt_IIb"/>
</dbReference>
<dbReference type="EC" id="6.1.1.15" evidence="1"/>
<evidence type="ECO:0000256" key="5">
    <source>
        <dbReference type="ARBA" id="ARBA00022840"/>
    </source>
</evidence>
<dbReference type="Gene3D" id="3.40.50.800">
    <property type="entry name" value="Anticodon-binding domain"/>
    <property type="match status" value="1"/>
</dbReference>
<protein>
    <recommendedName>
        <fullName evidence="2">Proline--tRNA ligase</fullName>
        <ecNumber evidence="1">6.1.1.15</ecNumber>
    </recommendedName>
    <alternativeName>
        <fullName evidence="8">Prolyl-tRNA synthetase</fullName>
    </alternativeName>
</protein>
<evidence type="ECO:0000313" key="12">
    <source>
        <dbReference type="Proteomes" id="UP000230481"/>
    </source>
</evidence>
<reference evidence="12" key="1">
    <citation type="submission" date="2017-09" db="EMBL/GenBank/DDBJ databases">
        <title>Depth-based differentiation of microbial function through sediment-hosted aquifers and enrichment of novel symbionts in the deep terrestrial subsurface.</title>
        <authorList>
            <person name="Probst A.J."/>
            <person name="Ladd B."/>
            <person name="Jarett J.K."/>
            <person name="Geller-Mcgrath D.E."/>
            <person name="Sieber C.M.K."/>
            <person name="Emerson J.B."/>
            <person name="Anantharaman K."/>
            <person name="Thomas B.C."/>
            <person name="Malmstrom R."/>
            <person name="Stieglmeier M."/>
            <person name="Klingl A."/>
            <person name="Woyke T."/>
            <person name="Ryan C.M."/>
            <person name="Banfield J.F."/>
        </authorList>
    </citation>
    <scope>NUCLEOTIDE SEQUENCE [LARGE SCALE GENOMIC DNA]</scope>
</reference>
<evidence type="ECO:0000256" key="3">
    <source>
        <dbReference type="ARBA" id="ARBA00022598"/>
    </source>
</evidence>
<evidence type="ECO:0000256" key="9">
    <source>
        <dbReference type="ARBA" id="ARBA00047671"/>
    </source>
</evidence>
<dbReference type="GO" id="GO:0006433">
    <property type="term" value="P:prolyl-tRNA aminoacylation"/>
    <property type="evidence" value="ECO:0007669"/>
    <property type="project" value="InterPro"/>
</dbReference>
<dbReference type="PANTHER" id="PTHR42753:SF2">
    <property type="entry name" value="PROLINE--TRNA LIGASE"/>
    <property type="match status" value="1"/>
</dbReference>
<dbReference type="AlphaFoldDB" id="A0A2M6WUV4"/>
<evidence type="ECO:0000313" key="11">
    <source>
        <dbReference type="EMBL" id="PIT96565.1"/>
    </source>
</evidence>
<dbReference type="CDD" id="cd00861">
    <property type="entry name" value="ProRS_anticodon_short"/>
    <property type="match status" value="1"/>
</dbReference>
<dbReference type="InterPro" id="IPR006195">
    <property type="entry name" value="aa-tRNA-synth_II"/>
</dbReference>
<evidence type="ECO:0000256" key="2">
    <source>
        <dbReference type="ARBA" id="ARBA00019110"/>
    </source>
</evidence>
<evidence type="ECO:0000256" key="4">
    <source>
        <dbReference type="ARBA" id="ARBA00022741"/>
    </source>
</evidence>
<dbReference type="GO" id="GO:0005524">
    <property type="term" value="F:ATP binding"/>
    <property type="evidence" value="ECO:0007669"/>
    <property type="project" value="UniProtKB-KW"/>
</dbReference>
<dbReference type="PANTHER" id="PTHR42753">
    <property type="entry name" value="MITOCHONDRIAL RIBOSOME PROTEIN L39/PROLYL-TRNA LIGASE FAMILY MEMBER"/>
    <property type="match status" value="1"/>
</dbReference>
<comment type="catalytic activity">
    <reaction evidence="9">
        <text>tRNA(Pro) + L-proline + ATP = L-prolyl-tRNA(Pro) + AMP + diphosphate</text>
        <dbReference type="Rhea" id="RHEA:14305"/>
        <dbReference type="Rhea" id="RHEA-COMP:9700"/>
        <dbReference type="Rhea" id="RHEA-COMP:9702"/>
        <dbReference type="ChEBI" id="CHEBI:30616"/>
        <dbReference type="ChEBI" id="CHEBI:33019"/>
        <dbReference type="ChEBI" id="CHEBI:60039"/>
        <dbReference type="ChEBI" id="CHEBI:78442"/>
        <dbReference type="ChEBI" id="CHEBI:78532"/>
        <dbReference type="ChEBI" id="CHEBI:456215"/>
        <dbReference type="EC" id="6.1.1.15"/>
    </reaction>
</comment>
<keyword evidence="6" id="KW-0648">Protein biosynthesis</keyword>
<keyword evidence="7 11" id="KW-0030">Aminoacyl-tRNA synthetase</keyword>
<dbReference type="InterPro" id="IPR004154">
    <property type="entry name" value="Anticodon-bd"/>
</dbReference>
<dbReference type="InterPro" id="IPR036621">
    <property type="entry name" value="Anticodon-bd_dom_sf"/>
</dbReference>
<feature type="domain" description="Aminoacyl-transfer RNA synthetases class-II family profile" evidence="10">
    <location>
        <begin position="38"/>
        <end position="318"/>
    </location>
</feature>
<evidence type="ECO:0000256" key="7">
    <source>
        <dbReference type="ARBA" id="ARBA00023146"/>
    </source>
</evidence>